<evidence type="ECO:0000313" key="6">
    <source>
        <dbReference type="EMBL" id="TVX93501.1"/>
    </source>
</evidence>
<evidence type="ECO:0000259" key="5">
    <source>
        <dbReference type="PROSITE" id="PS50977"/>
    </source>
</evidence>
<dbReference type="SUPFAM" id="SSF48498">
    <property type="entry name" value="Tetracyclin repressor-like, C-terminal domain"/>
    <property type="match status" value="1"/>
</dbReference>
<dbReference type="PANTHER" id="PTHR30055:SF234">
    <property type="entry name" value="HTH-TYPE TRANSCRIPTIONAL REGULATOR BETI"/>
    <property type="match status" value="1"/>
</dbReference>
<dbReference type="InterPro" id="IPR036271">
    <property type="entry name" value="Tet_transcr_reg_TetR-rel_C_sf"/>
</dbReference>
<dbReference type="AlphaFoldDB" id="A0A559J0Y7"/>
<dbReference type="SUPFAM" id="SSF46689">
    <property type="entry name" value="Homeodomain-like"/>
    <property type="match status" value="1"/>
</dbReference>
<dbReference type="GO" id="GO:0000976">
    <property type="term" value="F:transcription cis-regulatory region binding"/>
    <property type="evidence" value="ECO:0007669"/>
    <property type="project" value="TreeGrafter"/>
</dbReference>
<keyword evidence="1" id="KW-0805">Transcription regulation</keyword>
<proteinExistence type="predicted"/>
<keyword evidence="2 4" id="KW-0238">DNA-binding</keyword>
<evidence type="ECO:0000256" key="1">
    <source>
        <dbReference type="ARBA" id="ARBA00023015"/>
    </source>
</evidence>
<dbReference type="InterPro" id="IPR050109">
    <property type="entry name" value="HTH-type_TetR-like_transc_reg"/>
</dbReference>
<dbReference type="InterPro" id="IPR001647">
    <property type="entry name" value="HTH_TetR"/>
</dbReference>
<evidence type="ECO:0000313" key="7">
    <source>
        <dbReference type="Proteomes" id="UP000318102"/>
    </source>
</evidence>
<keyword evidence="7" id="KW-1185">Reference proteome</keyword>
<dbReference type="Gene3D" id="1.10.357.10">
    <property type="entry name" value="Tetracycline Repressor, domain 2"/>
    <property type="match status" value="1"/>
</dbReference>
<feature type="domain" description="HTH tetR-type" evidence="5">
    <location>
        <begin position="14"/>
        <end position="74"/>
    </location>
</feature>
<dbReference type="Proteomes" id="UP000318102">
    <property type="component" value="Unassembled WGS sequence"/>
</dbReference>
<reference evidence="6 7" key="1">
    <citation type="submission" date="2019-07" db="EMBL/GenBank/DDBJ databases">
        <authorList>
            <person name="Kim J."/>
        </authorList>
    </citation>
    <scope>NUCLEOTIDE SEQUENCE [LARGE SCALE GENOMIC DNA]</scope>
    <source>
        <strain evidence="6 7">N4</strain>
    </source>
</reference>
<evidence type="ECO:0000256" key="3">
    <source>
        <dbReference type="ARBA" id="ARBA00023163"/>
    </source>
</evidence>
<dbReference type="EMBL" id="VNJK01000001">
    <property type="protein sequence ID" value="TVX93501.1"/>
    <property type="molecule type" value="Genomic_DNA"/>
</dbReference>
<dbReference type="PANTHER" id="PTHR30055">
    <property type="entry name" value="HTH-TYPE TRANSCRIPTIONAL REGULATOR RUTR"/>
    <property type="match status" value="1"/>
</dbReference>
<name>A0A559J0Y7_9BACL</name>
<dbReference type="GO" id="GO:0003700">
    <property type="term" value="F:DNA-binding transcription factor activity"/>
    <property type="evidence" value="ECO:0007669"/>
    <property type="project" value="TreeGrafter"/>
</dbReference>
<dbReference type="PRINTS" id="PR00455">
    <property type="entry name" value="HTHTETR"/>
</dbReference>
<sequence length="196" mass="22505">MPPLNEEQLDQLRDERREQIKYAALRVFACYGLCGTKMSMIACEAGVSQGLSYRYFKSKDELFVELIEEAMREALEAVKYVSEQPGTPTELMAMITEGMLEENNKYYFMLVQQARTSENMPERVKQIFEQYSNQAIIDQLVSIFIKGQDAGEFIAGDPQQLLFWYFALISGLMLQVQESDGYGLPNATFLMRVLLK</sequence>
<dbReference type="RefSeq" id="WP_144990056.1">
    <property type="nucleotide sequence ID" value="NZ_VNJK01000001.1"/>
</dbReference>
<keyword evidence="3" id="KW-0804">Transcription</keyword>
<feature type="DNA-binding region" description="H-T-H motif" evidence="4">
    <location>
        <begin position="37"/>
        <end position="56"/>
    </location>
</feature>
<protein>
    <submittedName>
        <fullName evidence="6">TetR/AcrR family transcriptional regulator</fullName>
    </submittedName>
</protein>
<dbReference type="InterPro" id="IPR009057">
    <property type="entry name" value="Homeodomain-like_sf"/>
</dbReference>
<dbReference type="PROSITE" id="PS50977">
    <property type="entry name" value="HTH_TETR_2"/>
    <property type="match status" value="1"/>
</dbReference>
<dbReference type="OrthoDB" id="2373640at2"/>
<gene>
    <name evidence="6" type="ORF">FPZ44_10810</name>
</gene>
<comment type="caution">
    <text evidence="6">The sequence shown here is derived from an EMBL/GenBank/DDBJ whole genome shotgun (WGS) entry which is preliminary data.</text>
</comment>
<dbReference type="Pfam" id="PF00440">
    <property type="entry name" value="TetR_N"/>
    <property type="match status" value="1"/>
</dbReference>
<accession>A0A559J0Y7</accession>
<evidence type="ECO:0000256" key="4">
    <source>
        <dbReference type="PROSITE-ProRule" id="PRU00335"/>
    </source>
</evidence>
<organism evidence="6 7">
    <name type="scientific">Paenibacillus agilis</name>
    <dbReference type="NCBI Taxonomy" id="3020863"/>
    <lineage>
        <taxon>Bacteria</taxon>
        <taxon>Bacillati</taxon>
        <taxon>Bacillota</taxon>
        <taxon>Bacilli</taxon>
        <taxon>Bacillales</taxon>
        <taxon>Paenibacillaceae</taxon>
        <taxon>Paenibacillus</taxon>
    </lineage>
</organism>
<evidence type="ECO:0000256" key="2">
    <source>
        <dbReference type="ARBA" id="ARBA00023125"/>
    </source>
</evidence>